<dbReference type="SMART" id="SM01321">
    <property type="entry name" value="Y1_Tnp"/>
    <property type="match status" value="1"/>
</dbReference>
<dbReference type="PANTHER" id="PTHR36966:SF1">
    <property type="entry name" value="REP-ASSOCIATED TYROSINE TRANSPOSASE"/>
    <property type="match status" value="1"/>
</dbReference>
<feature type="domain" description="Transposase IS200-like" evidence="1">
    <location>
        <begin position="12"/>
        <end position="143"/>
    </location>
</feature>
<dbReference type="Proteomes" id="UP001517367">
    <property type="component" value="Unassembled WGS sequence"/>
</dbReference>
<dbReference type="InterPro" id="IPR002686">
    <property type="entry name" value="Transposase_17"/>
</dbReference>
<dbReference type="RefSeq" id="WP_212751516.1">
    <property type="nucleotide sequence ID" value="NZ_SRMP02000001.1"/>
</dbReference>
<sequence length="181" mass="21592">MSLFHRRQGQMTNHEIYFFTVTINNFHCLLENDELKMLIINSLGYLVKNKLAMVYGFVIMPNHIHLIWKTLGNNGNETSVGSFMKFTAHQFQKYLRTFEPNKLVLYKSNASDRGYHFWKRDPLAIPLSSIYILEQKLDYIHKNPLQERWQLADLSQSYKWSSARFYEDGVDEFNILTHYRD</sequence>
<name>A0ABW9JCY8_9SPHI</name>
<comment type="caution">
    <text evidence="2">The sequence shown here is derived from an EMBL/GenBank/DDBJ whole genome shotgun (WGS) entry which is preliminary data.</text>
</comment>
<dbReference type="InterPro" id="IPR052715">
    <property type="entry name" value="RAYT_transposase"/>
</dbReference>
<proteinExistence type="predicted"/>
<gene>
    <name evidence="2" type="ORF">E5L68_000300</name>
</gene>
<organism evidence="2 3">
    <name type="scientific">Pedobacter helvus</name>
    <dbReference type="NCBI Taxonomy" id="2563444"/>
    <lineage>
        <taxon>Bacteria</taxon>
        <taxon>Pseudomonadati</taxon>
        <taxon>Bacteroidota</taxon>
        <taxon>Sphingobacteriia</taxon>
        <taxon>Sphingobacteriales</taxon>
        <taxon>Sphingobacteriaceae</taxon>
        <taxon>Pedobacter</taxon>
    </lineage>
</organism>
<dbReference type="Gene3D" id="3.30.70.1290">
    <property type="entry name" value="Transposase IS200-like"/>
    <property type="match status" value="1"/>
</dbReference>
<dbReference type="InterPro" id="IPR036515">
    <property type="entry name" value="Transposase_17_sf"/>
</dbReference>
<dbReference type="SUPFAM" id="SSF143422">
    <property type="entry name" value="Transposase IS200-like"/>
    <property type="match status" value="1"/>
</dbReference>
<reference evidence="2 3" key="1">
    <citation type="submission" date="2024-12" db="EMBL/GenBank/DDBJ databases">
        <authorList>
            <person name="Hu S."/>
        </authorList>
    </citation>
    <scope>NUCLEOTIDE SEQUENCE [LARGE SCALE GENOMIC DNA]</scope>
    <source>
        <strain evidence="2 3">P-25</strain>
    </source>
</reference>
<evidence type="ECO:0000313" key="2">
    <source>
        <dbReference type="EMBL" id="MFN0289806.1"/>
    </source>
</evidence>
<dbReference type="EMBL" id="SRMP02000001">
    <property type="protein sequence ID" value="MFN0289806.1"/>
    <property type="molecule type" value="Genomic_DNA"/>
</dbReference>
<dbReference type="PANTHER" id="PTHR36966">
    <property type="entry name" value="REP-ASSOCIATED TYROSINE TRANSPOSASE"/>
    <property type="match status" value="1"/>
</dbReference>
<evidence type="ECO:0000259" key="1">
    <source>
        <dbReference type="SMART" id="SM01321"/>
    </source>
</evidence>
<evidence type="ECO:0000313" key="3">
    <source>
        <dbReference type="Proteomes" id="UP001517367"/>
    </source>
</evidence>
<keyword evidence="3" id="KW-1185">Reference proteome</keyword>
<protein>
    <submittedName>
        <fullName evidence="2">Transposase</fullName>
    </submittedName>
</protein>
<accession>A0ABW9JCY8</accession>